<accession>A0A1G2P184</accession>
<reference evidence="1 2" key="1">
    <citation type="journal article" date="2016" name="Nat. Commun.">
        <title>Thousands of microbial genomes shed light on interconnected biogeochemical processes in an aquifer system.</title>
        <authorList>
            <person name="Anantharaman K."/>
            <person name="Brown C.T."/>
            <person name="Hug L.A."/>
            <person name="Sharon I."/>
            <person name="Castelle C.J."/>
            <person name="Probst A.J."/>
            <person name="Thomas B.C."/>
            <person name="Singh A."/>
            <person name="Wilkins M.J."/>
            <person name="Karaoz U."/>
            <person name="Brodie E.L."/>
            <person name="Williams K.H."/>
            <person name="Hubbard S.S."/>
            <person name="Banfield J.F."/>
        </authorList>
    </citation>
    <scope>NUCLEOTIDE SEQUENCE [LARGE SCALE GENOMIC DNA]</scope>
</reference>
<dbReference type="Proteomes" id="UP000176429">
    <property type="component" value="Unassembled WGS sequence"/>
</dbReference>
<organism evidence="1 2">
    <name type="scientific">Candidatus Taylorbacteria bacterium RIFCSPLOWO2_02_FULL_46_40</name>
    <dbReference type="NCBI Taxonomy" id="1802329"/>
    <lineage>
        <taxon>Bacteria</taxon>
        <taxon>Candidatus Tayloriibacteriota</taxon>
    </lineage>
</organism>
<dbReference type="Gene3D" id="3.60.40.10">
    <property type="entry name" value="PPM-type phosphatase domain"/>
    <property type="match status" value="1"/>
</dbReference>
<sequence length="285" mass="32234">MGFRVKTIYDSGTAKFLEDRIVLQPPFFGVLDGVSGLYNPTIGPRLFEGKSGGQMAVEIVQEVFAHAAVSDELITVVKKANAMLRKFSESQEIGMDRADLLPGMMFIFAKIAENEVEIIQGGDCYAVWEKINGEIGATPNQNFLDEEEKIRKFNNIIKKYRGNLEKSWAEYMPLSAKLRIERVNKNSQKRLVILNGQPEAENSWYKIILSQRELRTLLLFTDGMIEFDESRNIGEMSKTVIGAYHRQCLAGMLSRIREIESQRTSATYIKYAEATALSIELVNSN</sequence>
<protein>
    <recommendedName>
        <fullName evidence="3">PPM-type phosphatase domain-containing protein</fullName>
    </recommendedName>
</protein>
<comment type="caution">
    <text evidence="1">The sequence shown here is derived from an EMBL/GenBank/DDBJ whole genome shotgun (WGS) entry which is preliminary data.</text>
</comment>
<dbReference type="SUPFAM" id="SSF81606">
    <property type="entry name" value="PP2C-like"/>
    <property type="match status" value="1"/>
</dbReference>
<name>A0A1G2P184_9BACT</name>
<evidence type="ECO:0000313" key="1">
    <source>
        <dbReference type="EMBL" id="OHA42080.1"/>
    </source>
</evidence>
<evidence type="ECO:0000313" key="2">
    <source>
        <dbReference type="Proteomes" id="UP000176429"/>
    </source>
</evidence>
<dbReference type="EMBL" id="MHSH01000012">
    <property type="protein sequence ID" value="OHA42080.1"/>
    <property type="molecule type" value="Genomic_DNA"/>
</dbReference>
<gene>
    <name evidence="1" type="ORF">A3H68_03180</name>
</gene>
<evidence type="ECO:0008006" key="3">
    <source>
        <dbReference type="Google" id="ProtNLM"/>
    </source>
</evidence>
<proteinExistence type="predicted"/>
<dbReference type="AlphaFoldDB" id="A0A1G2P184"/>
<dbReference type="InterPro" id="IPR036457">
    <property type="entry name" value="PPM-type-like_dom_sf"/>
</dbReference>